<name>A0A0G4MUV2_VERLO</name>
<reference evidence="2 3" key="1">
    <citation type="submission" date="2015-05" db="EMBL/GenBank/DDBJ databases">
        <authorList>
            <person name="Wang D.B."/>
            <person name="Wang M."/>
        </authorList>
    </citation>
    <scope>NUCLEOTIDE SEQUENCE [LARGE SCALE GENOMIC DNA]</scope>
    <source>
        <strain evidence="2">VL1</strain>
    </source>
</reference>
<protein>
    <submittedName>
        <fullName evidence="2">Uncharacterized protein</fullName>
    </submittedName>
</protein>
<feature type="non-terminal residue" evidence="2">
    <location>
        <position position="1"/>
    </location>
</feature>
<feature type="non-terminal residue" evidence="2">
    <location>
        <position position="77"/>
    </location>
</feature>
<dbReference type="EMBL" id="CVQH01025145">
    <property type="protein sequence ID" value="CRK37959.1"/>
    <property type="molecule type" value="Genomic_DNA"/>
</dbReference>
<evidence type="ECO:0000256" key="1">
    <source>
        <dbReference type="SAM" id="MobiDB-lite"/>
    </source>
</evidence>
<feature type="compositionally biased region" description="Acidic residues" evidence="1">
    <location>
        <begin position="1"/>
        <end position="31"/>
    </location>
</feature>
<evidence type="ECO:0000313" key="3">
    <source>
        <dbReference type="Proteomes" id="UP000044602"/>
    </source>
</evidence>
<keyword evidence="3" id="KW-1185">Reference proteome</keyword>
<dbReference type="STRING" id="100787.A0A0G4MUV2"/>
<feature type="region of interest" description="Disordered" evidence="1">
    <location>
        <begin position="1"/>
        <end position="77"/>
    </location>
</feature>
<feature type="compositionally biased region" description="Basic and acidic residues" evidence="1">
    <location>
        <begin position="32"/>
        <end position="68"/>
    </location>
</feature>
<evidence type="ECO:0000313" key="2">
    <source>
        <dbReference type="EMBL" id="CRK37959.1"/>
    </source>
</evidence>
<dbReference type="Proteomes" id="UP000044602">
    <property type="component" value="Unassembled WGS sequence"/>
</dbReference>
<dbReference type="AlphaFoldDB" id="A0A0G4MUV2"/>
<proteinExistence type="predicted"/>
<organism evidence="2 3">
    <name type="scientific">Verticillium longisporum</name>
    <name type="common">Verticillium dahliae var. longisporum</name>
    <dbReference type="NCBI Taxonomy" id="100787"/>
    <lineage>
        <taxon>Eukaryota</taxon>
        <taxon>Fungi</taxon>
        <taxon>Dikarya</taxon>
        <taxon>Ascomycota</taxon>
        <taxon>Pezizomycotina</taxon>
        <taxon>Sordariomycetes</taxon>
        <taxon>Hypocreomycetidae</taxon>
        <taxon>Glomerellales</taxon>
        <taxon>Plectosphaerellaceae</taxon>
        <taxon>Verticillium</taxon>
    </lineage>
</organism>
<accession>A0A0G4MUV2</accession>
<sequence>DDEGDGVFEDLENAEEGEGVEAPAEEPESLEDERAKNARRKEELKLRFEEEDREGFMNDKAKARREGGETEEFGEDD</sequence>
<gene>
    <name evidence="2" type="ORF">BN1708_020423</name>
</gene>